<reference evidence="1 2" key="1">
    <citation type="journal article" date="2017" name="Nat. Commun.">
        <title>Genome assembly with in vitro proximity ligation data and whole-genome triplication in lettuce.</title>
        <authorList>
            <person name="Reyes-Chin-Wo S."/>
            <person name="Wang Z."/>
            <person name="Yang X."/>
            <person name="Kozik A."/>
            <person name="Arikit S."/>
            <person name="Song C."/>
            <person name="Xia L."/>
            <person name="Froenicke L."/>
            <person name="Lavelle D.O."/>
            <person name="Truco M.J."/>
            <person name="Xia R."/>
            <person name="Zhu S."/>
            <person name="Xu C."/>
            <person name="Xu H."/>
            <person name="Xu X."/>
            <person name="Cox K."/>
            <person name="Korf I."/>
            <person name="Meyers B.C."/>
            <person name="Michelmore R.W."/>
        </authorList>
    </citation>
    <scope>NUCLEOTIDE SEQUENCE [LARGE SCALE GENOMIC DNA]</scope>
    <source>
        <strain evidence="2">cv. Salinas</strain>
        <tissue evidence="1">Seedlings</tissue>
    </source>
</reference>
<accession>A0A9R1W151</accession>
<dbReference type="AlphaFoldDB" id="A0A9R1W151"/>
<dbReference type="EMBL" id="NBSK02000003">
    <property type="protein sequence ID" value="KAJ0215533.1"/>
    <property type="molecule type" value="Genomic_DNA"/>
</dbReference>
<evidence type="ECO:0000313" key="2">
    <source>
        <dbReference type="Proteomes" id="UP000235145"/>
    </source>
</evidence>
<keyword evidence="2" id="KW-1185">Reference proteome</keyword>
<sequence>MSPNGPRKVIIEDIKDEEQPQPVSLTLGPQLVESKVCKGELARYRSFTPKLSRYICWKPTQGSSSCSKKLCLDWVDKGGMGVVEEVEFLGADHKFHECNDIEEEVEDVEVIDNYEWDFVGEDSDNDKKIREIIK</sequence>
<comment type="caution">
    <text evidence="1">The sequence shown here is derived from an EMBL/GenBank/DDBJ whole genome shotgun (WGS) entry which is preliminary data.</text>
</comment>
<dbReference type="Proteomes" id="UP000235145">
    <property type="component" value="Unassembled WGS sequence"/>
</dbReference>
<gene>
    <name evidence="1" type="ORF">LSAT_V11C300102910</name>
</gene>
<evidence type="ECO:0000313" key="1">
    <source>
        <dbReference type="EMBL" id="KAJ0215533.1"/>
    </source>
</evidence>
<organism evidence="1 2">
    <name type="scientific">Lactuca sativa</name>
    <name type="common">Garden lettuce</name>
    <dbReference type="NCBI Taxonomy" id="4236"/>
    <lineage>
        <taxon>Eukaryota</taxon>
        <taxon>Viridiplantae</taxon>
        <taxon>Streptophyta</taxon>
        <taxon>Embryophyta</taxon>
        <taxon>Tracheophyta</taxon>
        <taxon>Spermatophyta</taxon>
        <taxon>Magnoliopsida</taxon>
        <taxon>eudicotyledons</taxon>
        <taxon>Gunneridae</taxon>
        <taxon>Pentapetalae</taxon>
        <taxon>asterids</taxon>
        <taxon>campanulids</taxon>
        <taxon>Asterales</taxon>
        <taxon>Asteraceae</taxon>
        <taxon>Cichorioideae</taxon>
        <taxon>Cichorieae</taxon>
        <taxon>Lactucinae</taxon>
        <taxon>Lactuca</taxon>
    </lineage>
</organism>
<proteinExistence type="predicted"/>
<name>A0A9R1W151_LACSA</name>
<protein>
    <submittedName>
        <fullName evidence="1">Uncharacterized protein</fullName>
    </submittedName>
</protein>